<organism evidence="1 2">
    <name type="scientific">Lapidilactobacillus gannanensis</name>
    <dbReference type="NCBI Taxonomy" id="2486002"/>
    <lineage>
        <taxon>Bacteria</taxon>
        <taxon>Bacillati</taxon>
        <taxon>Bacillota</taxon>
        <taxon>Bacilli</taxon>
        <taxon>Lactobacillales</taxon>
        <taxon>Lactobacillaceae</taxon>
        <taxon>Lapidilactobacillus</taxon>
    </lineage>
</organism>
<proteinExistence type="predicted"/>
<evidence type="ECO:0000313" key="2">
    <source>
        <dbReference type="Proteomes" id="UP001597191"/>
    </source>
</evidence>
<name>A0ABW4BK35_9LACO</name>
<dbReference type="EMBL" id="JBHTOH010000018">
    <property type="protein sequence ID" value="MFD1410611.1"/>
    <property type="molecule type" value="Genomic_DNA"/>
</dbReference>
<dbReference type="RefSeq" id="WP_125651289.1">
    <property type="nucleotide sequence ID" value="NZ_JBHTOH010000018.1"/>
</dbReference>
<dbReference type="Pfam" id="PF06356">
    <property type="entry name" value="DUF1064"/>
    <property type="match status" value="1"/>
</dbReference>
<sequence>MKAPTALNKRGIKVSFDGYKFDSQKEYLFYSKFVKDSGYKFDVHPAYELVATTPIEQAKIGSARYTPDFVIYDDGGKIKHVYDVKNSLTVYGIDASAKLRFRLFAARYGIPVEAVVVRANDFKTIAQCVTKPLNEKQPLIKKDFNYSWLEATNY</sequence>
<accession>A0ABW4BK35</accession>
<gene>
    <name evidence="1" type="ORF">ACFQ4R_03145</name>
</gene>
<comment type="caution">
    <text evidence="1">The sequence shown here is derived from an EMBL/GenBank/DDBJ whole genome shotgun (WGS) entry which is preliminary data.</text>
</comment>
<dbReference type="InterPro" id="IPR009414">
    <property type="entry name" value="DUF1064"/>
</dbReference>
<reference evidence="2" key="1">
    <citation type="journal article" date="2019" name="Int. J. Syst. Evol. Microbiol.">
        <title>The Global Catalogue of Microorganisms (GCM) 10K type strain sequencing project: providing services to taxonomists for standard genome sequencing and annotation.</title>
        <authorList>
            <consortium name="The Broad Institute Genomics Platform"/>
            <consortium name="The Broad Institute Genome Sequencing Center for Infectious Disease"/>
            <person name="Wu L."/>
            <person name="Ma J."/>
        </authorList>
    </citation>
    <scope>NUCLEOTIDE SEQUENCE [LARGE SCALE GENOMIC DNA]</scope>
    <source>
        <strain evidence="2">CCM 8937</strain>
    </source>
</reference>
<keyword evidence="2" id="KW-1185">Reference proteome</keyword>
<dbReference type="Proteomes" id="UP001597191">
    <property type="component" value="Unassembled WGS sequence"/>
</dbReference>
<evidence type="ECO:0000313" key="1">
    <source>
        <dbReference type="EMBL" id="MFD1410611.1"/>
    </source>
</evidence>
<protein>
    <submittedName>
        <fullName evidence="1">DUF1064 domain-containing protein</fullName>
    </submittedName>
</protein>